<dbReference type="GO" id="GO:0005829">
    <property type="term" value="C:cytosol"/>
    <property type="evidence" value="ECO:0007669"/>
    <property type="project" value="TreeGrafter"/>
</dbReference>
<dbReference type="PANTHER" id="PTHR34986:SF1">
    <property type="entry name" value="PROTEIN YIAL"/>
    <property type="match status" value="1"/>
</dbReference>
<dbReference type="STRING" id="1232681.ADIS_0131"/>
<gene>
    <name evidence="1" type="ORF">ADIS_0131</name>
</gene>
<evidence type="ECO:0000313" key="1">
    <source>
        <dbReference type="EMBL" id="EON79329.1"/>
    </source>
</evidence>
<reference evidence="1 2" key="1">
    <citation type="submission" date="2013-02" db="EMBL/GenBank/DDBJ databases">
        <title>A novel strain isolated from Lonar lake, Maharashtra, India.</title>
        <authorList>
            <person name="Singh A."/>
        </authorList>
    </citation>
    <scope>NUCLEOTIDE SEQUENCE [LARGE SCALE GENOMIC DNA]</scope>
    <source>
        <strain evidence="1 2">AK24</strain>
    </source>
</reference>
<dbReference type="EMBL" id="AQHR01000007">
    <property type="protein sequence ID" value="EON79329.1"/>
    <property type="molecule type" value="Genomic_DNA"/>
</dbReference>
<dbReference type="RefSeq" id="WP_010852283.1">
    <property type="nucleotide sequence ID" value="NZ_AQHR01000007.1"/>
</dbReference>
<dbReference type="AlphaFoldDB" id="R7ZZ47"/>
<evidence type="ECO:0008006" key="3">
    <source>
        <dbReference type="Google" id="ProtNLM"/>
    </source>
</evidence>
<dbReference type="OrthoDB" id="9792756at2"/>
<protein>
    <recommendedName>
        <fullName evidence="3">Beta-D-galactosidase</fullName>
    </recommendedName>
</protein>
<dbReference type="NCBIfam" id="TIGR00022">
    <property type="entry name" value="YhcH/YjgK/YiaL family protein"/>
    <property type="match status" value="1"/>
</dbReference>
<accession>R7ZZ47</accession>
<dbReference type="Proteomes" id="UP000013909">
    <property type="component" value="Unassembled WGS sequence"/>
</dbReference>
<proteinExistence type="predicted"/>
<sequence length="151" mass="16936">MIIDSLANAARYYSVHPLFQEAFEHIQKQDLNNLAPGKSDISSDRLKSIVFVDAPLKTEAESLAKFECHDKNIDIQLCVSGLETIGWKPRESCTQLKGEYNPEKDVSYYADQPDMYFQLGAGQFAILFPEDVHAPMIGEGVVSKLVIKVKQ</sequence>
<dbReference type="PANTHER" id="PTHR34986">
    <property type="entry name" value="EVOLVED BETA-GALACTOSIDASE SUBUNIT BETA"/>
    <property type="match status" value="1"/>
</dbReference>
<dbReference type="Pfam" id="PF04074">
    <property type="entry name" value="DUF386"/>
    <property type="match status" value="1"/>
</dbReference>
<dbReference type="Gene3D" id="2.60.120.370">
    <property type="entry name" value="YhcH/YjgK/YiaL"/>
    <property type="match status" value="1"/>
</dbReference>
<dbReference type="InterPro" id="IPR037012">
    <property type="entry name" value="NanQ/TabA/YiaL_sf"/>
</dbReference>
<name>R7ZZ47_9BACT</name>
<dbReference type="SUPFAM" id="SSF51197">
    <property type="entry name" value="Clavaminate synthase-like"/>
    <property type="match status" value="1"/>
</dbReference>
<comment type="caution">
    <text evidence="1">The sequence shown here is derived from an EMBL/GenBank/DDBJ whole genome shotgun (WGS) entry which is preliminary data.</text>
</comment>
<organism evidence="1 2">
    <name type="scientific">Lunatimonas lonarensis</name>
    <dbReference type="NCBI Taxonomy" id="1232681"/>
    <lineage>
        <taxon>Bacteria</taxon>
        <taxon>Pseudomonadati</taxon>
        <taxon>Bacteroidota</taxon>
        <taxon>Cytophagia</taxon>
        <taxon>Cytophagales</taxon>
        <taxon>Cyclobacteriaceae</taxon>
    </lineage>
</organism>
<keyword evidence="2" id="KW-1185">Reference proteome</keyword>
<evidence type="ECO:0000313" key="2">
    <source>
        <dbReference type="Proteomes" id="UP000013909"/>
    </source>
</evidence>
<dbReference type="PATRIC" id="fig|1288963.3.peg.129"/>
<dbReference type="InterPro" id="IPR004375">
    <property type="entry name" value="NanQ/TabA/YiaL"/>
</dbReference>